<dbReference type="Gene3D" id="3.30.413.10">
    <property type="entry name" value="Sulfite Reductase Hemoprotein, domain 1"/>
    <property type="match status" value="1"/>
</dbReference>
<dbReference type="PATRIC" id="fig|129848.4.peg.1044"/>
<dbReference type="InterPro" id="IPR006066">
    <property type="entry name" value="NO2/SO3_Rdtase_FeS/sirohaem_BS"/>
</dbReference>
<dbReference type="GO" id="GO:0046872">
    <property type="term" value="F:metal ion binding"/>
    <property type="evidence" value="ECO:0007669"/>
    <property type="project" value="UniProtKB-KW"/>
</dbReference>
<dbReference type="InterPro" id="IPR045220">
    <property type="entry name" value="FRHB/FDHB/HCAR-like"/>
</dbReference>
<evidence type="ECO:0000256" key="6">
    <source>
        <dbReference type="ARBA" id="ARBA00023014"/>
    </source>
</evidence>
<accession>A0A1D3L203</accession>
<organism evidence="8 9">
    <name type="scientific">Methanobacterium congolense</name>
    <dbReference type="NCBI Taxonomy" id="118062"/>
    <lineage>
        <taxon>Archaea</taxon>
        <taxon>Methanobacteriati</taxon>
        <taxon>Methanobacteriota</taxon>
        <taxon>Methanomada group</taxon>
        <taxon>Methanobacteria</taxon>
        <taxon>Methanobacteriales</taxon>
        <taxon>Methanobacteriaceae</taxon>
        <taxon>Methanobacterium</taxon>
    </lineage>
</organism>
<dbReference type="GO" id="GO:0052592">
    <property type="term" value="F:oxidoreductase activity, acting on CH or CH2 groups, with an iron-sulfur protein as acceptor"/>
    <property type="evidence" value="ECO:0007669"/>
    <property type="project" value="TreeGrafter"/>
</dbReference>
<dbReference type="EMBL" id="LT607756">
    <property type="protein sequence ID" value="SCG85596.1"/>
    <property type="molecule type" value="Genomic_DNA"/>
</dbReference>
<dbReference type="SUPFAM" id="SSF55124">
    <property type="entry name" value="Nitrite/Sulfite reductase N-terminal domain-like"/>
    <property type="match status" value="1"/>
</dbReference>
<dbReference type="InterPro" id="IPR006067">
    <property type="entry name" value="NO2/SO3_Rdtase_4Fe4S_dom"/>
</dbReference>
<evidence type="ECO:0000313" key="9">
    <source>
        <dbReference type="Proteomes" id="UP000094707"/>
    </source>
</evidence>
<evidence type="ECO:0000256" key="2">
    <source>
        <dbReference type="ARBA" id="ARBA00022617"/>
    </source>
</evidence>
<dbReference type="Pfam" id="PF04432">
    <property type="entry name" value="FrhB_FdhB_C"/>
    <property type="match status" value="1"/>
</dbReference>
<dbReference type="InterPro" id="IPR007516">
    <property type="entry name" value="Co_F420_Hydgase/DH_bsu_N"/>
</dbReference>
<dbReference type="InterPro" id="IPR005117">
    <property type="entry name" value="NiRdtase/SiRdtase_haem-b_fer"/>
</dbReference>
<dbReference type="Pfam" id="PF22564">
    <property type="entry name" value="HAAS"/>
    <property type="match status" value="1"/>
</dbReference>
<sequence length="687" mass="77209">MHIDDYIKEVTKNMGPDQQKEVARELKTHILDSADAIALERNVEVDEEMVQEAISRMGTPEKLARMYPNLEHLWKLDEIVESDMCAKCGTCAVICPNNILSFDGKPELTEECLRNGHGMCFEVCPRVSSGKYQIKIRENFKEEMYYGRGSSNGQDGGAVTTFLKHLLEKDKIDGAIVVGDEYWKPVSLIVQSADDLAQTSKSKYTISTLEALKTAGEMGIERVAIVALPCQINGLRKLQYFPYLAKHEEELGRTGKPVKLPKIEYLIGLFCTEKFDYGNLKQILQENHIKLEDVEKFNVKKGKLLVYVDGEEKKIDLKKIELCAGCKMCRDFDAELADVSIGSVGSPKGYSTVVIRTRKGEEIKEAMELEEGVDASEVEKLKGFKLKRFQRELQRRKENDEFISFYWASDYAGVSKRADGTYFIRIRAKPAGWYDTEEIKEVLDVAEKYDARIKLTNRGAYELHGISGFDVEDVVERLNSMGLVTGSEGPLVRATLACPGKENCGSGLINTTEICSIIEDRFRERPTPYKFKIAVSGCPNKCMRPQIHDAGVAGIEFPRTNEDKCNGCGRCSEVCKVEAINIRGETSYTNYDICVGCGKCLKACPHSAREVKEDGFMLYIGGKAGRELVEGVSTKVQTVDEITSYIDSVLRVYDRYADKPQRERLAATMKRVGQTKFLNEVKEGLEE</sequence>
<keyword evidence="3" id="KW-0479">Metal-binding</keyword>
<keyword evidence="5" id="KW-0408">Iron</keyword>
<evidence type="ECO:0000313" key="8">
    <source>
        <dbReference type="EMBL" id="SCG85596.1"/>
    </source>
</evidence>
<proteinExistence type="predicted"/>
<reference evidence="8 9" key="1">
    <citation type="submission" date="2016-08" db="EMBL/GenBank/DDBJ databases">
        <authorList>
            <person name="Seilhamer J.J."/>
        </authorList>
    </citation>
    <scope>NUCLEOTIDE SEQUENCE [LARGE SCALE GENOMIC DNA]</scope>
    <source>
        <strain evidence="8">Buetzberg</strain>
    </source>
</reference>
<dbReference type="GeneID" id="30411885"/>
<dbReference type="Pfam" id="PF12800">
    <property type="entry name" value="Fer4_4"/>
    <property type="match status" value="1"/>
</dbReference>
<feature type="domain" description="4Fe-4S ferredoxin-type" evidence="7">
    <location>
        <begin position="556"/>
        <end position="585"/>
    </location>
</feature>
<dbReference type="Pfam" id="PF04422">
    <property type="entry name" value="FrhB_FdhB_N"/>
    <property type="match status" value="1"/>
</dbReference>
<dbReference type="STRING" id="118062.MCBB_1036"/>
<dbReference type="KEGG" id="mcub:MCBB_1036"/>
<dbReference type="PROSITE" id="PS00198">
    <property type="entry name" value="4FE4S_FER_1"/>
    <property type="match status" value="2"/>
</dbReference>
<evidence type="ECO:0000256" key="5">
    <source>
        <dbReference type="ARBA" id="ARBA00023004"/>
    </source>
</evidence>
<gene>
    <name evidence="8" type="ORF">MCBB_1036</name>
</gene>
<dbReference type="Pfam" id="PF03460">
    <property type="entry name" value="NIR_SIR_ferr"/>
    <property type="match status" value="1"/>
</dbReference>
<dbReference type="Gene3D" id="3.30.70.20">
    <property type="match status" value="2"/>
</dbReference>
<evidence type="ECO:0000259" key="7">
    <source>
        <dbReference type="PROSITE" id="PS51379"/>
    </source>
</evidence>
<dbReference type="SUPFAM" id="SSF56014">
    <property type="entry name" value="Nitrite and sulphite reductase 4Fe-4S domain-like"/>
    <property type="match status" value="1"/>
</dbReference>
<evidence type="ECO:0000256" key="1">
    <source>
        <dbReference type="ARBA" id="ARBA00022485"/>
    </source>
</evidence>
<keyword evidence="6" id="KW-0411">Iron-sulfur</keyword>
<dbReference type="InterPro" id="IPR036136">
    <property type="entry name" value="Nit/Sulf_reduc_fer-like_dom_sf"/>
</dbReference>
<dbReference type="PANTHER" id="PTHR31332:SF0">
    <property type="entry name" value="7-HYDROXYMETHYL CHLOROPHYLL A REDUCTASE, CHLOROPLASTIC"/>
    <property type="match status" value="1"/>
</dbReference>
<dbReference type="RefSeq" id="WP_084789801.1">
    <property type="nucleotide sequence ID" value="NZ_LT607756.1"/>
</dbReference>
<dbReference type="InterPro" id="IPR017896">
    <property type="entry name" value="4Fe4S_Fe-S-bd"/>
</dbReference>
<feature type="domain" description="4Fe-4S ferredoxin-type" evidence="7">
    <location>
        <begin position="590"/>
        <end position="614"/>
    </location>
</feature>
<evidence type="ECO:0000256" key="4">
    <source>
        <dbReference type="ARBA" id="ARBA00023002"/>
    </source>
</evidence>
<dbReference type="Proteomes" id="UP000094707">
    <property type="component" value="Chromosome I"/>
</dbReference>
<protein>
    <recommendedName>
        <fullName evidence="7">4Fe-4S ferredoxin-type domain-containing protein</fullName>
    </recommendedName>
</protein>
<dbReference type="SUPFAM" id="SSF54862">
    <property type="entry name" value="4Fe-4S ferredoxins"/>
    <property type="match status" value="2"/>
</dbReference>
<dbReference type="InterPro" id="IPR007525">
    <property type="entry name" value="FrhB_FdhB_C"/>
</dbReference>
<dbReference type="OrthoDB" id="15347at2157"/>
<evidence type="ECO:0000256" key="3">
    <source>
        <dbReference type="ARBA" id="ARBA00022723"/>
    </source>
</evidence>
<dbReference type="Gene3D" id="3.10.450.750">
    <property type="match status" value="1"/>
</dbReference>
<dbReference type="PROSITE" id="PS51379">
    <property type="entry name" value="4FE4S_FER_2"/>
    <property type="match status" value="3"/>
</dbReference>
<dbReference type="AlphaFoldDB" id="A0A1D3L203"/>
<dbReference type="InterPro" id="IPR045854">
    <property type="entry name" value="NO2/SO3_Rdtase_4Fe4S_sf"/>
</dbReference>
<feature type="domain" description="4Fe-4S ferredoxin-type" evidence="7">
    <location>
        <begin position="76"/>
        <end position="105"/>
    </location>
</feature>
<dbReference type="Pfam" id="PF01077">
    <property type="entry name" value="NIR_SIR"/>
    <property type="match status" value="1"/>
</dbReference>
<name>A0A1D3L203_9EURY</name>
<dbReference type="GO" id="GO:0020037">
    <property type="term" value="F:heme binding"/>
    <property type="evidence" value="ECO:0007669"/>
    <property type="project" value="InterPro"/>
</dbReference>
<dbReference type="Pfam" id="PF00037">
    <property type="entry name" value="Fer4"/>
    <property type="match status" value="2"/>
</dbReference>
<keyword evidence="2" id="KW-0349">Heme</keyword>
<dbReference type="PANTHER" id="PTHR31332">
    <property type="entry name" value="7-HYDROXYMETHYL CHLOROPHYLL A REDUCTASE, CHLOROPLASTIC"/>
    <property type="match status" value="1"/>
</dbReference>
<dbReference type="GO" id="GO:0051539">
    <property type="term" value="F:4 iron, 4 sulfur cluster binding"/>
    <property type="evidence" value="ECO:0007669"/>
    <property type="project" value="UniProtKB-KW"/>
</dbReference>
<keyword evidence="4" id="KW-0560">Oxidoreductase</keyword>
<dbReference type="PRINTS" id="PR00397">
    <property type="entry name" value="SIROHAEM"/>
</dbReference>
<keyword evidence="9" id="KW-1185">Reference proteome</keyword>
<dbReference type="InterPro" id="IPR017900">
    <property type="entry name" value="4Fe4S_Fe_S_CS"/>
</dbReference>
<keyword evidence="1" id="KW-0004">4Fe-4S</keyword>